<organism evidence="2 3">
    <name type="scientific">Pholiota conissans</name>
    <dbReference type="NCBI Taxonomy" id="109636"/>
    <lineage>
        <taxon>Eukaryota</taxon>
        <taxon>Fungi</taxon>
        <taxon>Dikarya</taxon>
        <taxon>Basidiomycota</taxon>
        <taxon>Agaricomycotina</taxon>
        <taxon>Agaricomycetes</taxon>
        <taxon>Agaricomycetidae</taxon>
        <taxon>Agaricales</taxon>
        <taxon>Agaricineae</taxon>
        <taxon>Strophariaceae</taxon>
        <taxon>Pholiota</taxon>
    </lineage>
</organism>
<feature type="compositionally biased region" description="Pro residues" evidence="1">
    <location>
        <begin position="7"/>
        <end position="18"/>
    </location>
</feature>
<keyword evidence="3" id="KW-1185">Reference proteome</keyword>
<evidence type="ECO:0000313" key="2">
    <source>
        <dbReference type="EMBL" id="KAF9482895.1"/>
    </source>
</evidence>
<sequence length="215" mass="23918">MRLIGEWPPPQSTSPSIPPYDALKPESDCSGPLSLSPHLCTGAHQRYNPPFRLAASSNATCDVDTFRFCFYKRGIVCDCVLSSSILLIPPHRLPPPPTATSSQQVLIASFVKSTLNLHPSHRLALDQLLYSEESTHTTLRRAPSVSDTVSSILPFLFLAPQGLVRRETISLFPRSFRIPSLPLRETPDARREKRNGEGNALRQTLLLLDFIWSFG</sequence>
<dbReference type="EMBL" id="MU155160">
    <property type="protein sequence ID" value="KAF9482895.1"/>
    <property type="molecule type" value="Genomic_DNA"/>
</dbReference>
<evidence type="ECO:0000256" key="1">
    <source>
        <dbReference type="SAM" id="MobiDB-lite"/>
    </source>
</evidence>
<protein>
    <submittedName>
        <fullName evidence="2">Uncharacterized protein</fullName>
    </submittedName>
</protein>
<name>A0A9P5ZA02_9AGAR</name>
<gene>
    <name evidence="2" type="ORF">BDN70DRAFT_380921</name>
</gene>
<reference evidence="2" key="1">
    <citation type="submission" date="2020-11" db="EMBL/GenBank/DDBJ databases">
        <authorList>
            <consortium name="DOE Joint Genome Institute"/>
            <person name="Ahrendt S."/>
            <person name="Riley R."/>
            <person name="Andreopoulos W."/>
            <person name="Labutti K."/>
            <person name="Pangilinan J."/>
            <person name="Ruiz-Duenas F.J."/>
            <person name="Barrasa J.M."/>
            <person name="Sanchez-Garcia M."/>
            <person name="Camarero S."/>
            <person name="Miyauchi S."/>
            <person name="Serrano A."/>
            <person name="Linde D."/>
            <person name="Babiker R."/>
            <person name="Drula E."/>
            <person name="Ayuso-Fernandez I."/>
            <person name="Pacheco R."/>
            <person name="Padilla G."/>
            <person name="Ferreira P."/>
            <person name="Barriuso J."/>
            <person name="Kellner H."/>
            <person name="Castanera R."/>
            <person name="Alfaro M."/>
            <person name="Ramirez L."/>
            <person name="Pisabarro A.G."/>
            <person name="Kuo A."/>
            <person name="Tritt A."/>
            <person name="Lipzen A."/>
            <person name="He G."/>
            <person name="Yan M."/>
            <person name="Ng V."/>
            <person name="Cullen D."/>
            <person name="Martin F."/>
            <person name="Rosso M.-N."/>
            <person name="Henrissat B."/>
            <person name="Hibbett D."/>
            <person name="Martinez A.T."/>
            <person name="Grigoriev I.V."/>
        </authorList>
    </citation>
    <scope>NUCLEOTIDE SEQUENCE</scope>
    <source>
        <strain evidence="2">CIRM-BRFM 674</strain>
    </source>
</reference>
<proteinExistence type="predicted"/>
<dbReference type="Proteomes" id="UP000807469">
    <property type="component" value="Unassembled WGS sequence"/>
</dbReference>
<evidence type="ECO:0000313" key="3">
    <source>
        <dbReference type="Proteomes" id="UP000807469"/>
    </source>
</evidence>
<comment type="caution">
    <text evidence="2">The sequence shown here is derived from an EMBL/GenBank/DDBJ whole genome shotgun (WGS) entry which is preliminary data.</text>
</comment>
<feature type="region of interest" description="Disordered" evidence="1">
    <location>
        <begin position="1"/>
        <end position="21"/>
    </location>
</feature>
<dbReference type="AlphaFoldDB" id="A0A9P5ZA02"/>
<accession>A0A9P5ZA02</accession>